<dbReference type="InterPro" id="IPR022103">
    <property type="entry name" value="BIRC6"/>
</dbReference>
<evidence type="ECO:0000313" key="6">
    <source>
        <dbReference type="EMBL" id="JAS36823.1"/>
    </source>
</evidence>
<dbReference type="SUPFAM" id="SSF50978">
    <property type="entry name" value="WD40 repeat-like"/>
    <property type="match status" value="1"/>
</dbReference>
<name>A0A1B6E3Q8_9HEMI</name>
<proteinExistence type="predicted"/>
<reference evidence="5" key="1">
    <citation type="submission" date="2015-12" db="EMBL/GenBank/DDBJ databases">
        <title>De novo transcriptome assembly of four potential Pierce s Disease insect vectors from Arizona vineyards.</title>
        <authorList>
            <person name="Tassone E.E."/>
        </authorList>
    </citation>
    <scope>NUCLEOTIDE SEQUENCE</scope>
</reference>
<dbReference type="PROSITE" id="PS50143">
    <property type="entry name" value="BIR_REPEAT_2"/>
    <property type="match status" value="1"/>
</dbReference>
<evidence type="ECO:0000256" key="3">
    <source>
        <dbReference type="SAM" id="Coils"/>
    </source>
</evidence>
<accession>A0A1B6E3Q8</accession>
<evidence type="ECO:0000256" key="2">
    <source>
        <dbReference type="ARBA" id="ARBA00022833"/>
    </source>
</evidence>
<feature type="region of interest" description="Disordered" evidence="4">
    <location>
        <begin position="2996"/>
        <end position="3019"/>
    </location>
</feature>
<keyword evidence="1" id="KW-0479">Metal-binding</keyword>
<protein>
    <recommendedName>
        <fullName evidence="7">UBC core domain-containing protein</fullName>
    </recommendedName>
</protein>
<gene>
    <name evidence="5" type="ORF">g.29231</name>
    <name evidence="6" type="ORF">g.29243</name>
</gene>
<dbReference type="CDD" id="cd00022">
    <property type="entry name" value="BIR"/>
    <property type="match status" value="1"/>
</dbReference>
<dbReference type="InterPro" id="IPR001370">
    <property type="entry name" value="BIR_rpt"/>
</dbReference>
<feature type="region of interest" description="Disordered" evidence="4">
    <location>
        <begin position="1249"/>
        <end position="1273"/>
    </location>
</feature>
<dbReference type="SUPFAM" id="SSF57924">
    <property type="entry name" value="Inhibitor of apoptosis (IAP) repeat"/>
    <property type="match status" value="1"/>
</dbReference>
<dbReference type="Pfam" id="PF00653">
    <property type="entry name" value="BIR"/>
    <property type="match status" value="1"/>
</dbReference>
<feature type="non-terminal residue" evidence="5">
    <location>
        <position position="1"/>
    </location>
</feature>
<dbReference type="EMBL" id="GEDC01000475">
    <property type="protein sequence ID" value="JAS36823.1"/>
    <property type="molecule type" value="Transcribed_RNA"/>
</dbReference>
<feature type="compositionally biased region" description="Basic and acidic residues" evidence="4">
    <location>
        <begin position="1801"/>
        <end position="1817"/>
    </location>
</feature>
<keyword evidence="2" id="KW-0862">Zinc</keyword>
<evidence type="ECO:0000313" key="5">
    <source>
        <dbReference type="EMBL" id="JAS32548.1"/>
    </source>
</evidence>
<evidence type="ECO:0008006" key="7">
    <source>
        <dbReference type="Google" id="ProtNLM"/>
    </source>
</evidence>
<feature type="coiled-coil region" evidence="3">
    <location>
        <begin position="1732"/>
        <end position="1759"/>
    </location>
</feature>
<dbReference type="PANTHER" id="PTHR46771:SF5">
    <property type="entry name" value="DETERIN"/>
    <property type="match status" value="1"/>
</dbReference>
<dbReference type="PANTHER" id="PTHR46771">
    <property type="entry name" value="DETERIN"/>
    <property type="match status" value="1"/>
</dbReference>
<feature type="compositionally biased region" description="Basic and acidic residues" evidence="4">
    <location>
        <begin position="849"/>
        <end position="858"/>
    </location>
</feature>
<sequence>PFVVHVRPFAKSHSPHSFTEHKCALPDQMAQAGFYHQPNSTGDDRAMCFTCVVCLVSWEPNDEPWSEHERHSPSCPFVKGEYTQNVPMSVTYATAPAISTQSPIEVLGTSSVSELIPTCTSEGQITIWNCSRQLKSEASMCLRNKVNIYNDIVRRREAWSDQNILEIPLTDKTLETIINDCNNRDTVTALSIVKIYNPNTLKKSSSEGIIDKDKDSENTARPALVVGVTALGGEYEVGVSPLVKAMNDVNQGSNDPLDIMKVSENRKIDRQLYLVLFDFHYRSSENNKGGGGGCTAGGGASKVSGTGTSTARQDNVLYQDIFLSKLFCQGPMTVLHDCDGNVLVPVDNLDLQAVQSGSTTQLGVKYQNMQVSAPVPTTGGTFDTTINTFEPEQDMNYPSTSSESPQPTIKYKAYKKDLEEDILSELPNTLDIRDSLIKDPVSVQVLPIETYGRNLFISGLHPTKDGHHLLVIVSSYENERTGGMLLVYKLNEDKTVVRLNESPVCVKVFDTKEQDIVSITMIPLSEKEESCDIDRPLGVAVVVDYEGNFGLLDLSTLKYKVKIQVVGVKFVAATYCNSLERICVATDQGSLHFYTLKDEDEIGLDEDSGSGSGYDNLQPSPSKSRDNGEITLVSNQNLGLEELRMLYDLTLFENLTPCYSATVPACWTELMQAQKQRKYPQHLQHAEDSQHTRSWRLQNDSTTWDEHIFEITLPRSVSLGHIDIKFSLHSQCPCPPHIEVTLLKQNTIGLSRMKERKFQNVDTAIEFSIPTDAHNKKGAVENPVTTEEYALTHNTEVICGPISLASCLDLSDQSGTITFSSPKLFKMRGRTFLIHMKVLADPTSQVPTEKGKRSRSDGQSESNVSSQATCGDKSPQVTHYNNMYTIMSNVDKLASSVVNKKMYQKDVMEYLGCDWLHEVSITVRKTKSTDIPNERNERCAMLESNCLVERLVNIVIEKERVKQNIALDILIWIAAIRLGRYRTFQSEFVSQQLDFIQIIETYLESLIYSCFIKGGRSVAHKCVKLCLICSDGTKNAVDCPSSLFDEPLIERLLEFLPQTQQCWSAGALRWYYTLLSRFITLDKIEPAAHKTLALLKQVAKHLHTKQNPYHLILQTRFGLYGTPFESEIFELDPPVMAKYSSMPVTYASLVANEGWTCASAAGNANTQPWLGLSDPLNLKELLTISCGTSSNTEVKNPLPQTYLKRTPTNHYMKGLLEVEPLHFTCHSTSDGTKLEKSDTGISSNSILDTGAFPIPSTSGTNNGPRNEENNEEESNVHLACHQLVVTPPPYVLLIERMHSGARRFVVLDLGAPVLLTDLIVPACSELLSLSIDFWCRSEEIDAQRLVVAQDISTKTLIMSDIQPPPIARYIKITTIGRYGMNTTTKCKIPIGSFYGHILIFPGEDYTEKVQNRSASQVNFESQLNVLSALFEDIQCRYSLASTKLQDLLTPILSSEIPNIEHMHHYLRNGTDPSNKSNPTANQETTKIISAYQECVTYQHQLNIVRSVINRLNNGHSAETQLNLASACTNKLRVLAECLLDLMLYLVYEIGFIPKQMPNSLYQSFDQTLCEGLFHWLCVNEDTKTQLSTCTMLVRICGLQPWWGDFLIKTLSQLFSSQQTRVFPQDRIFILLVYLGRKALGGGASRSVIMNSVLRKLLQQLCPLTSLHHTTGFLRSNLDIGLIGWLLLFLSQCLDSNNTTTYKDGSRWDFLQGELSMQKRMGVVGRSTSRNYRRKLQRKLMHHKQQLEDLEVAKKAFQASTQALSALSNQAAKLSYKLESALKHQEQFLKKNSNSKPLTPKQFKEISEWSGRTSKENGPDENAEAGPSNKKSTSSVKENDNNVLCLPRHHCLAVARGLVTLVLHMDFTCNLDMFLLISKIIARVCIWTKPVVYLGEIMTKDQLLQLLRLAVWNEQKKSSWGGNPWACHAITCLLQDLLEGGKNHTPQVIQSTANVDVDQNNEMRDEDISSISNILDQEEETVLTTEDSSTAGPSTLIGIKSGTHFILPALIESDDSELEDLLDDILERRRILVKKAPVSTVPIGISSNVSTALDSRLEYGVEGNFEVNIRRMTSQGAYNLPLSIGTNISTPSDNLRSTPLTDWEEDLLAPWKTIWENRVTTTSHGMLTECFQNLFDELKVKLVSNNLELLLQLWLTLNQDSRTPNPLNTENGHNFDASLVPSIPLNAESVTILMNCLARKFGVSVREWCQAFQTLTLVTNIPCEAAVSLQVEDSIQGMAKHIVSDLNFLPMLQAFLSSPQIKGYAGVFVCQCLHELLVRLEMRCDVVSGSSKLGKQLKDLLLKLVLTLVKPGGSIALQQGPIDGQTRLIQIMLLLNFTNVDISTVLSILESIGSLVQSHLMRGESFKLPHILDPVPNLAPTTSTSTCVGNTSVSNVTYPRPPSWEYLVVSIVRLIINLVQTPLEEVSPNLEEERCQTDEHKAANHRADLVKHPCVADIVLQHEPTMICLFSALGSCSDSSIISSLATDHRQFSEYGEPFSVGEAIFQLMSMLANKATSPKFILKPLFLYLSGNYAKLSEPLLSLILKVLDAEKSLEEFTSITGVNVICRNFVTSNLQLINCQPSTVSVVMQHFNLIQGSLPPHTSNNQKKCNSLLENFCGLINFAPLGTISTKNPTAQPADMLIQSMPPHRRARSPAWSYNFYPDETWVELTLTLPCAVLLKEIHLKPHLASLATCPSGVGIEISRDGKSALVPIGPPMETTGLTFIRMVLPQPEVVTTVLLRLYKPRDWSNIGLSQIRLLGTTTFGEANSSNEDVIQSSFSWLRLLHHSISVASDCNSDLKNRIISSAALTDGLLEACCGLILVPAPAYSIPCLEKILLAIGLFDSQLGLKVIDILLKNGASPFHQGLLNSVNSVMDLLYSLCCTQDDASELRVNSLLSWLQNTAASQPSSMYIHCIAAILWTLHESESNIDLENIITDDLFSTLYTWTLNLQSQSILKKAIDTVLCSICYIKPMMFQTLLQKTGVLVPIKATGPAASISDDRKDPETTSKTDDSKELELGESSEWYDRLVLQDLESLVISEGQLMTIAMACQSPPAVVQLLDSGLPSLLTQAIIELCTKKGNRKKKSTNQSMTDSDKASNHNHNISSSQEKKSLLHVKTLPVILQFLTELSFNGLLRDWLGSNEGSVFWLPLLKFLCCRQTKSQKYQLISDSLALLESAAVKFFSRCCSCHQSQKRLASVLCEVISEQKTPHGEQGISGVTRRLVLQLLLETEKLFVCVQKCNPMKVQYFGYHFLSSFAVDKPNHKSINLSATHWLCLNLQRLNSFLDAVHVIKVKNG</sequence>
<feature type="region of interest" description="Disordered" evidence="4">
    <location>
        <begin position="1788"/>
        <end position="1836"/>
    </location>
</feature>
<evidence type="ECO:0000256" key="1">
    <source>
        <dbReference type="ARBA" id="ARBA00022723"/>
    </source>
</evidence>
<feature type="region of interest" description="Disordered" evidence="4">
    <location>
        <begin position="843"/>
        <end position="875"/>
    </location>
</feature>
<keyword evidence="3" id="KW-0175">Coiled coil</keyword>
<feature type="compositionally biased region" description="Polar residues" evidence="4">
    <location>
        <begin position="859"/>
        <end position="875"/>
    </location>
</feature>
<feature type="region of interest" description="Disordered" evidence="4">
    <location>
        <begin position="3084"/>
        <end position="3111"/>
    </location>
</feature>
<dbReference type="Pfam" id="PF12356">
    <property type="entry name" value="BIRC6"/>
    <property type="match status" value="1"/>
</dbReference>
<organism evidence="5">
    <name type="scientific">Clastoptera arizonana</name>
    <name type="common">Arizona spittle bug</name>
    <dbReference type="NCBI Taxonomy" id="38151"/>
    <lineage>
        <taxon>Eukaryota</taxon>
        <taxon>Metazoa</taxon>
        <taxon>Ecdysozoa</taxon>
        <taxon>Arthropoda</taxon>
        <taxon>Hexapoda</taxon>
        <taxon>Insecta</taxon>
        <taxon>Pterygota</taxon>
        <taxon>Neoptera</taxon>
        <taxon>Paraneoptera</taxon>
        <taxon>Hemiptera</taxon>
        <taxon>Auchenorrhyncha</taxon>
        <taxon>Cercopoidea</taxon>
        <taxon>Clastopteridae</taxon>
        <taxon>Clastoptera</taxon>
    </lineage>
</organism>
<dbReference type="InterPro" id="IPR036322">
    <property type="entry name" value="WD40_repeat_dom_sf"/>
</dbReference>
<dbReference type="EMBL" id="GEDC01004750">
    <property type="protein sequence ID" value="JAS32548.1"/>
    <property type="molecule type" value="Transcribed_RNA"/>
</dbReference>
<dbReference type="GO" id="GO:0032465">
    <property type="term" value="P:regulation of cytokinesis"/>
    <property type="evidence" value="ECO:0007669"/>
    <property type="project" value="InterPro"/>
</dbReference>
<dbReference type="GO" id="GO:0006915">
    <property type="term" value="P:apoptotic process"/>
    <property type="evidence" value="ECO:0007669"/>
    <property type="project" value="InterPro"/>
</dbReference>
<feature type="compositionally biased region" description="Basic and acidic residues" evidence="4">
    <location>
        <begin position="3000"/>
        <end position="3019"/>
    </location>
</feature>
<dbReference type="Gene3D" id="1.10.1170.10">
    <property type="entry name" value="Inhibitor Of Apoptosis Protein (2mihbC-IAP-1), Chain A"/>
    <property type="match status" value="1"/>
</dbReference>
<evidence type="ECO:0000256" key="4">
    <source>
        <dbReference type="SAM" id="MobiDB-lite"/>
    </source>
</evidence>
<feature type="region of interest" description="Disordered" evidence="4">
    <location>
        <begin position="604"/>
        <end position="629"/>
    </location>
</feature>
<dbReference type="InterPro" id="IPR051190">
    <property type="entry name" value="Baculoviral_IAP"/>
</dbReference>
<dbReference type="GO" id="GO:0046872">
    <property type="term" value="F:metal ion binding"/>
    <property type="evidence" value="ECO:0007669"/>
    <property type="project" value="UniProtKB-KW"/>
</dbReference>
<dbReference type="SMART" id="SM00238">
    <property type="entry name" value="BIR"/>
    <property type="match status" value="1"/>
</dbReference>
<dbReference type="GO" id="GO:0004842">
    <property type="term" value="F:ubiquitin-protein transferase activity"/>
    <property type="evidence" value="ECO:0007669"/>
    <property type="project" value="InterPro"/>
</dbReference>
<feature type="compositionally biased region" description="Polar residues" evidence="4">
    <location>
        <begin position="613"/>
        <end position="622"/>
    </location>
</feature>